<dbReference type="EMBL" id="FOOX01000004">
    <property type="protein sequence ID" value="SFG41130.1"/>
    <property type="molecule type" value="Genomic_DNA"/>
</dbReference>
<dbReference type="PANTHER" id="PTHR30572:SF4">
    <property type="entry name" value="ABC TRANSPORTER PERMEASE YTRF"/>
    <property type="match status" value="1"/>
</dbReference>
<comment type="subcellular location">
    <subcellularLocation>
        <location evidence="1">Cell membrane</location>
        <topology evidence="1">Multi-pass membrane protein</topology>
    </subcellularLocation>
</comment>
<evidence type="ECO:0000256" key="1">
    <source>
        <dbReference type="ARBA" id="ARBA00004651"/>
    </source>
</evidence>
<evidence type="ECO:0000256" key="5">
    <source>
        <dbReference type="ARBA" id="ARBA00023136"/>
    </source>
</evidence>
<evidence type="ECO:0000256" key="7">
    <source>
        <dbReference type="SAM" id="Phobius"/>
    </source>
</evidence>
<keyword evidence="4 7" id="KW-1133">Transmembrane helix</keyword>
<evidence type="ECO:0000256" key="4">
    <source>
        <dbReference type="ARBA" id="ARBA00022989"/>
    </source>
</evidence>
<dbReference type="InterPro" id="IPR050250">
    <property type="entry name" value="Macrolide_Exporter_MacB"/>
</dbReference>
<keyword evidence="11" id="KW-1185">Reference proteome</keyword>
<keyword evidence="3 7" id="KW-0812">Transmembrane</keyword>
<accession>A0A1I2RL02</accession>
<comment type="similarity">
    <text evidence="6">Belongs to the ABC-4 integral membrane protein family.</text>
</comment>
<evidence type="ECO:0000259" key="9">
    <source>
        <dbReference type="Pfam" id="PF12704"/>
    </source>
</evidence>
<feature type="transmembrane region" description="Helical" evidence="7">
    <location>
        <begin position="21"/>
        <end position="42"/>
    </location>
</feature>
<gene>
    <name evidence="10" type="ORF">SAMN05660649_01610</name>
</gene>
<evidence type="ECO:0000313" key="10">
    <source>
        <dbReference type="EMBL" id="SFG41130.1"/>
    </source>
</evidence>
<dbReference type="Proteomes" id="UP000199337">
    <property type="component" value="Unassembled WGS sequence"/>
</dbReference>
<evidence type="ECO:0000256" key="6">
    <source>
        <dbReference type="ARBA" id="ARBA00038076"/>
    </source>
</evidence>
<keyword evidence="5 7" id="KW-0472">Membrane</keyword>
<proteinExistence type="inferred from homology"/>
<dbReference type="GO" id="GO:0022857">
    <property type="term" value="F:transmembrane transporter activity"/>
    <property type="evidence" value="ECO:0007669"/>
    <property type="project" value="TreeGrafter"/>
</dbReference>
<feature type="transmembrane region" description="Helical" evidence="7">
    <location>
        <begin position="362"/>
        <end position="388"/>
    </location>
</feature>
<dbReference type="Pfam" id="PF12704">
    <property type="entry name" value="MacB_PCD"/>
    <property type="match status" value="1"/>
</dbReference>
<organism evidence="10 11">
    <name type="scientific">Desulfotruncus arcticus DSM 17038</name>
    <dbReference type="NCBI Taxonomy" id="1121424"/>
    <lineage>
        <taxon>Bacteria</taxon>
        <taxon>Bacillati</taxon>
        <taxon>Bacillota</taxon>
        <taxon>Clostridia</taxon>
        <taxon>Eubacteriales</taxon>
        <taxon>Desulfallaceae</taxon>
        <taxon>Desulfotruncus</taxon>
    </lineage>
</organism>
<evidence type="ECO:0000259" key="8">
    <source>
        <dbReference type="Pfam" id="PF02687"/>
    </source>
</evidence>
<evidence type="ECO:0000256" key="2">
    <source>
        <dbReference type="ARBA" id="ARBA00022475"/>
    </source>
</evidence>
<dbReference type="PANTHER" id="PTHR30572">
    <property type="entry name" value="MEMBRANE COMPONENT OF TRANSPORTER-RELATED"/>
    <property type="match status" value="1"/>
</dbReference>
<evidence type="ECO:0000313" key="11">
    <source>
        <dbReference type="Proteomes" id="UP000199337"/>
    </source>
</evidence>
<feature type="transmembrane region" description="Helical" evidence="7">
    <location>
        <begin position="330"/>
        <end position="350"/>
    </location>
</feature>
<protein>
    <submittedName>
        <fullName evidence="10">Putative ABC transport system permease protein</fullName>
    </submittedName>
</protein>
<reference evidence="11" key="1">
    <citation type="submission" date="2016-10" db="EMBL/GenBank/DDBJ databases">
        <authorList>
            <person name="Varghese N."/>
            <person name="Submissions S."/>
        </authorList>
    </citation>
    <scope>NUCLEOTIDE SEQUENCE [LARGE SCALE GENOMIC DNA]</scope>
    <source>
        <strain evidence="11">DSM 17038</strain>
    </source>
</reference>
<keyword evidence="2" id="KW-1003">Cell membrane</keyword>
<feature type="transmembrane region" description="Helical" evidence="7">
    <location>
        <begin position="281"/>
        <end position="306"/>
    </location>
</feature>
<dbReference type="RefSeq" id="WP_092470433.1">
    <property type="nucleotide sequence ID" value="NZ_FOOX01000004.1"/>
</dbReference>
<dbReference type="InterPro" id="IPR025857">
    <property type="entry name" value="MacB_PCD"/>
</dbReference>
<feature type="domain" description="ABC3 transporter permease C-terminal" evidence="8">
    <location>
        <begin position="285"/>
        <end position="397"/>
    </location>
</feature>
<feature type="domain" description="MacB-like periplasmic core" evidence="9">
    <location>
        <begin position="21"/>
        <end position="244"/>
    </location>
</feature>
<dbReference type="Pfam" id="PF02687">
    <property type="entry name" value="FtsX"/>
    <property type="match status" value="1"/>
</dbReference>
<dbReference type="STRING" id="341036.SAMN05660649_01610"/>
<sequence>MNFKSNLEVALNGIKANKLRSVLTMLGIIIGVSAVIIMISVGQGAGKRITDQISSMGSNMLMVMPGAEQRGPVRGAGGSVNTLTLDDARAIAKLDMVANVAPVVGGSATIAYGSGTWTSQYSGTTPELQQIRDFATASGSFFTDEDVNEATPVAVLGQTVVDNLYPAGTDPVGTKIRINTLSYTVVGVLASKGASMMGQDQDDVVYIPVTTAQRKMLGQKYVSQINVQAESQDSMEFVESSIETLLRERHDIQNNEDDDFNVRNQAELIETVESTSAVMTMMLASVAAVSLLVGGIGIMNIMLVSVTERTREIGLRMAVGATDSNIRNQFLVEALVLCMLGGIAGVLLGVTGSKLLSVLGGWSTSVTLASILMSVGFSAAVGVFFGYYPAKQAAALDPIEALRFEK</sequence>
<dbReference type="InterPro" id="IPR003838">
    <property type="entry name" value="ABC3_permease_C"/>
</dbReference>
<name>A0A1I2RL02_9FIRM</name>
<dbReference type="AlphaFoldDB" id="A0A1I2RL02"/>
<dbReference type="OrthoDB" id="9770036at2"/>
<evidence type="ECO:0000256" key="3">
    <source>
        <dbReference type="ARBA" id="ARBA00022692"/>
    </source>
</evidence>
<dbReference type="GO" id="GO:0005886">
    <property type="term" value="C:plasma membrane"/>
    <property type="evidence" value="ECO:0007669"/>
    <property type="project" value="UniProtKB-SubCell"/>
</dbReference>